<gene>
    <name evidence="1" type="ORF">GO606_00925</name>
</gene>
<comment type="caution">
    <text evidence="1">The sequence shown here is derived from an EMBL/GenBank/DDBJ whole genome shotgun (WGS) entry which is preliminary data.</text>
</comment>
<accession>A0ABX1PIL5</accession>
<organism evidence="1 2">
    <name type="scientific">Aromatoleum anaerobium</name>
    <dbReference type="NCBI Taxonomy" id="182180"/>
    <lineage>
        <taxon>Bacteria</taxon>
        <taxon>Pseudomonadati</taxon>
        <taxon>Pseudomonadota</taxon>
        <taxon>Betaproteobacteria</taxon>
        <taxon>Rhodocyclales</taxon>
        <taxon>Rhodocyclaceae</taxon>
        <taxon>Aromatoleum</taxon>
    </lineage>
</organism>
<name>A0ABX1PIL5_9RHOO</name>
<protein>
    <submittedName>
        <fullName evidence="1">Uncharacterized protein</fullName>
    </submittedName>
</protein>
<reference evidence="1" key="1">
    <citation type="submission" date="2019-12" db="EMBL/GenBank/DDBJ databases">
        <title>Comparative genomics gives insights into the taxonomy of the Azoarcus-Aromatoleum group and reveals separate origins of nif in the plant-associated Azoarcus and non-plant-associated Aromatoleum sub-groups.</title>
        <authorList>
            <person name="Lafos M."/>
            <person name="Maluk M."/>
            <person name="Batista M."/>
            <person name="Junghare M."/>
            <person name="Carmona M."/>
            <person name="Faoro H."/>
            <person name="Cruz L.M."/>
            <person name="Battistoni F."/>
            <person name="De Souza E."/>
            <person name="Pedrosa F."/>
            <person name="Chen W.-M."/>
            <person name="Poole P.S."/>
            <person name="Dixon R.A."/>
            <person name="James E.K."/>
        </authorList>
    </citation>
    <scope>NUCLEOTIDE SEQUENCE</scope>
    <source>
        <strain evidence="1">LuFRes1</strain>
    </source>
</reference>
<evidence type="ECO:0000313" key="1">
    <source>
        <dbReference type="EMBL" id="NMG23300.1"/>
    </source>
</evidence>
<keyword evidence="2" id="KW-1185">Reference proteome</keyword>
<evidence type="ECO:0000313" key="2">
    <source>
        <dbReference type="Proteomes" id="UP000615989"/>
    </source>
</evidence>
<sequence>MTLGESLLAEAKSLNINISQAAEAGVSPPASKAALHLPTNTSSSLRALSICSAHHSSCSTGAFPRRSATSVGSGPKPRVSRRLRTLRVPSVRPW</sequence>
<dbReference type="EMBL" id="WTVG01000002">
    <property type="protein sequence ID" value="NMG23300.1"/>
    <property type="molecule type" value="Genomic_DNA"/>
</dbReference>
<proteinExistence type="predicted"/>
<dbReference type="Proteomes" id="UP000615989">
    <property type="component" value="Unassembled WGS sequence"/>
</dbReference>